<comment type="caution">
    <text evidence="3">The sequence shown here is derived from an EMBL/GenBank/DDBJ whole genome shotgun (WGS) entry which is preliminary data.</text>
</comment>
<evidence type="ECO:0000256" key="2">
    <source>
        <dbReference type="SAM" id="Phobius"/>
    </source>
</evidence>
<organism evidence="3 4">
    <name type="scientific">Streptomyces griseomycini</name>
    <dbReference type="NCBI Taxonomy" id="66895"/>
    <lineage>
        <taxon>Bacteria</taxon>
        <taxon>Bacillati</taxon>
        <taxon>Actinomycetota</taxon>
        <taxon>Actinomycetes</taxon>
        <taxon>Kitasatosporales</taxon>
        <taxon>Streptomycetaceae</taxon>
        <taxon>Streptomyces</taxon>
    </lineage>
</organism>
<feature type="compositionally biased region" description="Acidic residues" evidence="1">
    <location>
        <begin position="73"/>
        <end position="83"/>
    </location>
</feature>
<accession>A0A7W7LWB7</accession>
<dbReference type="EMBL" id="JACHJI010000002">
    <property type="protein sequence ID" value="MBB4896968.1"/>
    <property type="molecule type" value="Genomic_DNA"/>
</dbReference>
<dbReference type="Proteomes" id="UP000579523">
    <property type="component" value="Unassembled WGS sequence"/>
</dbReference>
<name>A0A7W7LWB7_9ACTN</name>
<reference evidence="3 4" key="1">
    <citation type="submission" date="2020-08" db="EMBL/GenBank/DDBJ databases">
        <title>Genomic Encyclopedia of Type Strains, Phase III (KMG-III): the genomes of soil and plant-associated and newly described type strains.</title>
        <authorList>
            <person name="Whitman W."/>
        </authorList>
    </citation>
    <scope>NUCLEOTIDE SEQUENCE [LARGE SCALE GENOMIC DNA]</scope>
    <source>
        <strain evidence="3 4">CECT 3273</strain>
    </source>
</reference>
<gene>
    <name evidence="3" type="ORF">FHS37_000995</name>
</gene>
<keyword evidence="2" id="KW-1133">Transmembrane helix</keyword>
<feature type="compositionally biased region" description="Low complexity" evidence="1">
    <location>
        <begin position="59"/>
        <end position="72"/>
    </location>
</feature>
<evidence type="ECO:0000313" key="3">
    <source>
        <dbReference type="EMBL" id="MBB4896968.1"/>
    </source>
</evidence>
<keyword evidence="2" id="KW-0472">Membrane</keyword>
<feature type="region of interest" description="Disordered" evidence="1">
    <location>
        <begin position="59"/>
        <end position="91"/>
    </location>
</feature>
<evidence type="ECO:0000313" key="4">
    <source>
        <dbReference type="Proteomes" id="UP000579523"/>
    </source>
</evidence>
<keyword evidence="2" id="KW-0812">Transmembrane</keyword>
<keyword evidence="4" id="KW-1185">Reference proteome</keyword>
<evidence type="ECO:0000256" key="1">
    <source>
        <dbReference type="SAM" id="MobiDB-lite"/>
    </source>
</evidence>
<feature type="transmembrane region" description="Helical" evidence="2">
    <location>
        <begin position="20"/>
        <end position="43"/>
    </location>
</feature>
<dbReference type="RefSeq" id="WP_229889950.1">
    <property type="nucleotide sequence ID" value="NZ_BMTK01000011.1"/>
</dbReference>
<protein>
    <recommendedName>
        <fullName evidence="5">DUF4352 domain-containing protein</fullName>
    </recommendedName>
</protein>
<evidence type="ECO:0008006" key="5">
    <source>
        <dbReference type="Google" id="ProtNLM"/>
    </source>
</evidence>
<proteinExistence type="predicted"/>
<sequence>MPGFSPAPPPPPPSKNAKTHTVVIASAAAAVAAVVAAAVTVGVTGDGEAEAAPTVTVTTTETVEGADTAADTGSEEPADEESGGDSYGLGDTVAYENDVEVSLSKFSRSVSSDYASPGNTPYAKFTIKVVNDSSETVDATEMTVNCAYGDEGREGEAIFDEGLDGLPDTRVLAGRSLSVTWGCELPKNEKYLQVEVAPDFESEAAIFAGDVK</sequence>
<dbReference type="AlphaFoldDB" id="A0A7W7LWB7"/>